<reference evidence="1 2" key="1">
    <citation type="journal article" date="2013" name="Genome Announc.">
        <title>Complete Genome of a Methanosarcina mazei Strain Isolated from Sediment Samples from an Amazonian Flooded Area.</title>
        <authorList>
            <person name="Assis das Gracas D."/>
            <person name="Thiago Juca Ramos R."/>
            <person name="Vieira Araujo A.C."/>
            <person name="Zahlouth R."/>
            <person name="Ribeiro Carneiro A."/>
            <person name="Souza Lopes T."/>
            <person name="Azevedo Barauna R."/>
            <person name="Azevedo V."/>
            <person name="Cruz Schneider M.P."/>
            <person name="Pellizari V.H."/>
            <person name="Silva A."/>
        </authorList>
    </citation>
    <scope>NUCLEOTIDE SEQUENCE [LARGE SCALE GENOMIC DNA]</scope>
    <source>
        <strain evidence="1 2">Tuc01</strain>
    </source>
</reference>
<name>M1Q106_METMZ</name>
<evidence type="ECO:0000313" key="2">
    <source>
        <dbReference type="Proteomes" id="UP000011718"/>
    </source>
</evidence>
<dbReference type="KEGG" id="mmaz:MmTuc01_2992"/>
<gene>
    <name evidence="1" type="ORF">MmTuc01_2992</name>
</gene>
<protein>
    <submittedName>
        <fullName evidence="1">Uncharacterized protein</fullName>
    </submittedName>
</protein>
<dbReference type="BioCyc" id="MMAZ1236903:G139K-2846-MONOMER"/>
<organism evidence="1 2">
    <name type="scientific">Methanosarcina mazei Tuc01</name>
    <dbReference type="NCBI Taxonomy" id="1236903"/>
    <lineage>
        <taxon>Archaea</taxon>
        <taxon>Methanobacteriati</taxon>
        <taxon>Methanobacteriota</taxon>
        <taxon>Stenosarchaea group</taxon>
        <taxon>Methanomicrobia</taxon>
        <taxon>Methanosarcinales</taxon>
        <taxon>Methanosarcinaceae</taxon>
        <taxon>Methanosarcina</taxon>
    </lineage>
</organism>
<sequence length="43" mass="4489">MLRLSGMVKINLLPLPGSLSTRILPACISTNFLTGEIPGPAPV</sequence>
<proteinExistence type="predicted"/>
<dbReference type="Proteomes" id="UP000011718">
    <property type="component" value="Chromosome"/>
</dbReference>
<dbReference type="HOGENOM" id="CLU_3227844_0_0_2"/>
<dbReference type="AlphaFoldDB" id="M1Q106"/>
<dbReference type="EMBL" id="CP004144">
    <property type="protein sequence ID" value="AGF98261.1"/>
    <property type="molecule type" value="Genomic_DNA"/>
</dbReference>
<accession>M1Q106</accession>
<evidence type="ECO:0000313" key="1">
    <source>
        <dbReference type="EMBL" id="AGF98261.1"/>
    </source>
</evidence>